<keyword evidence="1" id="KW-0175">Coiled coil</keyword>
<evidence type="ECO:0000256" key="1">
    <source>
        <dbReference type="SAM" id="Coils"/>
    </source>
</evidence>
<feature type="coiled-coil region" evidence="1">
    <location>
        <begin position="81"/>
        <end position="112"/>
    </location>
</feature>
<accession>A0A7S4STL7</accession>
<dbReference type="InterPro" id="IPR050754">
    <property type="entry name" value="FKBP4/5/8-like"/>
</dbReference>
<feature type="region of interest" description="Disordered" evidence="2">
    <location>
        <begin position="649"/>
        <end position="678"/>
    </location>
</feature>
<evidence type="ECO:0000313" key="3">
    <source>
        <dbReference type="EMBL" id="CAE4653821.1"/>
    </source>
</evidence>
<evidence type="ECO:0000256" key="2">
    <source>
        <dbReference type="SAM" id="MobiDB-lite"/>
    </source>
</evidence>
<feature type="compositionally biased region" description="Low complexity" evidence="2">
    <location>
        <begin position="23"/>
        <end position="42"/>
    </location>
</feature>
<dbReference type="Gene3D" id="1.25.40.10">
    <property type="entry name" value="Tetratricopeptide repeat domain"/>
    <property type="match status" value="1"/>
</dbReference>
<dbReference type="AlphaFoldDB" id="A0A7S4STL7"/>
<protein>
    <recommendedName>
        <fullName evidence="4">Peptidylprolyl isomerase</fullName>
    </recommendedName>
</protein>
<feature type="region of interest" description="Disordered" evidence="2">
    <location>
        <begin position="1"/>
        <end position="49"/>
    </location>
</feature>
<evidence type="ECO:0008006" key="4">
    <source>
        <dbReference type="Google" id="ProtNLM"/>
    </source>
</evidence>
<dbReference type="InterPro" id="IPR019734">
    <property type="entry name" value="TPR_rpt"/>
</dbReference>
<gene>
    <name evidence="3" type="ORF">AMON00008_LOCUS55043</name>
</gene>
<dbReference type="SUPFAM" id="SSF48452">
    <property type="entry name" value="TPR-like"/>
    <property type="match status" value="1"/>
</dbReference>
<sequence length="678" mass="76874">MPSLKKKQQEEEDDPLKRRQKKAQAAAAAVATGAAAAPGEALKPGKKIQGDRLDYSRFKGIGEDDKEERMKTGDVVWDELSKDQKKEVWQAEEQMEALIDKKRQEEDEWRRQLRDKPADLSWVQGQHFASYEAFCVGRVQATLKKSGNEAFQKGDYDKARMDWEGGIQMLLALGEPPPEAISLICVLRNNLAQLHLNRGEWNKVKELTDKILDKEPTNNKALYRRAHAYWAYSIWDKAEKDLELCVKVHPGNKDAALLLTQVRRKLGKDKATFGGKACNDIAAGIQEITPDGTVRKLRIEEYGEGNPDEPADWVKQRWLESGTEKAVVTCQMIISSVGGEELYNSREYRPFPDTKQARDELKEYMDMVNFLDQEAKKAPRLVGDFYRKVKKRPVRWYLGDPGMYKGFDLAVRTMKSGEKALFEVDQPMLSPSVEKFYEKVGFHSGVAGLPQLIYTIEEERLSILEDEMTETDLDLENKRQRGVRVELQLLGVIPYRDVSPEGDGSKIHAVLHPGLPDAPVIRRGDLVRGSFYINRPFDGSLLVQNAYVEWRLGEDEGLFEKCGDQKEPLRPDGGAFVPRCVGQAVLDVDWVEGGLHFGALVEVRMRHGPELHEIAPMYREQFEQARRENHKKGRKGGAACSVLVQILPPEQGRPEEDDEPGFGTTLVDESIPKDMEIE</sequence>
<proteinExistence type="predicted"/>
<reference evidence="3" key="1">
    <citation type="submission" date="2021-01" db="EMBL/GenBank/DDBJ databases">
        <authorList>
            <person name="Corre E."/>
            <person name="Pelletier E."/>
            <person name="Niang G."/>
            <person name="Scheremetjew M."/>
            <person name="Finn R."/>
            <person name="Kale V."/>
            <person name="Holt S."/>
            <person name="Cochrane G."/>
            <person name="Meng A."/>
            <person name="Brown T."/>
            <person name="Cohen L."/>
        </authorList>
    </citation>
    <scope>NUCLEOTIDE SEQUENCE</scope>
    <source>
        <strain evidence="3">CCMP3105</strain>
    </source>
</reference>
<name>A0A7S4STL7_9DINO</name>
<dbReference type="SUPFAM" id="SSF54534">
    <property type="entry name" value="FKBP-like"/>
    <property type="match status" value="1"/>
</dbReference>
<dbReference type="EMBL" id="HBNR01077352">
    <property type="protein sequence ID" value="CAE4653821.1"/>
    <property type="molecule type" value="Transcribed_RNA"/>
</dbReference>
<dbReference type="SMART" id="SM00028">
    <property type="entry name" value="TPR"/>
    <property type="match status" value="2"/>
</dbReference>
<organism evidence="3">
    <name type="scientific">Alexandrium monilatum</name>
    <dbReference type="NCBI Taxonomy" id="311494"/>
    <lineage>
        <taxon>Eukaryota</taxon>
        <taxon>Sar</taxon>
        <taxon>Alveolata</taxon>
        <taxon>Dinophyceae</taxon>
        <taxon>Gonyaulacales</taxon>
        <taxon>Pyrocystaceae</taxon>
        <taxon>Alexandrium</taxon>
    </lineage>
</organism>
<dbReference type="InterPro" id="IPR011990">
    <property type="entry name" value="TPR-like_helical_dom_sf"/>
</dbReference>
<dbReference type="PANTHER" id="PTHR46512">
    <property type="entry name" value="PEPTIDYLPROLYL ISOMERASE"/>
    <property type="match status" value="1"/>
</dbReference>